<dbReference type="EMBL" id="CABVMM010000003">
    <property type="protein sequence ID" value="VVU99579.1"/>
    <property type="molecule type" value="Genomic_DNA"/>
</dbReference>
<sequence>MLKATSLVQAIFVCLLISLFCGALVLTYHYTNLIGSKYENKIKLNQANESFFNFSVQNLGSKSNSEIITSFQGEFPQFNFSLEEKKWGVYTVLIASTYREGDTISKSSILGEVIKRDIPVLELAENNKPLKLGGDVKLFGDILVPYGDFEQIHINNQKNSISRRGKNKKTDLTFKNNYLEDKNFIDFNSLMLKSLKEKVIQEFNKKTVFLSFSKTQRIDNQVLKGNIYIESNDTVIFSKNNLIEDIIVKAPVVVFENEFRGNLQVYATNKIMIEKNVTLTYPSGLYMKSNNELISNEIVVDSLSVVRGNIIVDKLYVNFKYDNHLKLSKGTKVVGTIYCNGITEVEGTVFGGLVTKKLFLHTKSAEYENVLYNVELNTDKIPSDFCSYGRFLGGNPNYYEIKEL</sequence>
<protein>
    <submittedName>
        <fullName evidence="1">Uncharacterized protein</fullName>
    </submittedName>
</protein>
<dbReference type="Proteomes" id="UP000356253">
    <property type="component" value="Unassembled WGS sequence"/>
</dbReference>
<keyword evidence="2" id="KW-1185">Reference proteome</keyword>
<organism evidence="1 2">
    <name type="scientific">Mesonia oceanica</name>
    <dbReference type="NCBI Taxonomy" id="2687242"/>
    <lineage>
        <taxon>Bacteria</taxon>
        <taxon>Pseudomonadati</taxon>
        <taxon>Bacteroidota</taxon>
        <taxon>Flavobacteriia</taxon>
        <taxon>Flavobacteriales</taxon>
        <taxon>Flavobacteriaceae</taxon>
        <taxon>Mesonia</taxon>
    </lineage>
</organism>
<evidence type="ECO:0000313" key="2">
    <source>
        <dbReference type="Proteomes" id="UP000356253"/>
    </source>
</evidence>
<comment type="caution">
    <text evidence="1">The sequence shown here is derived from an EMBL/GenBank/DDBJ whole genome shotgun (WGS) entry which is preliminary data.</text>
</comment>
<evidence type="ECO:0000313" key="1">
    <source>
        <dbReference type="EMBL" id="VVU99579.1"/>
    </source>
</evidence>
<proteinExistence type="predicted"/>
<accession>A0AC61Y542</accession>
<reference evidence="1" key="1">
    <citation type="submission" date="2019-09" db="EMBL/GenBank/DDBJ databases">
        <authorList>
            <person name="Rodrigo-Torres L."/>
            <person name="Arahal R. D."/>
            <person name="Lucena T."/>
        </authorList>
    </citation>
    <scope>NUCLEOTIDE SEQUENCE</scope>
    <source>
        <strain evidence="1">ISS653</strain>
    </source>
</reference>
<gene>
    <name evidence="1" type="ORF">FVB9532_00834</name>
</gene>
<name>A0AC61Y542_9FLAO</name>